<keyword evidence="8 13" id="KW-0566">Pantothenate biosynthesis</keyword>
<evidence type="ECO:0000256" key="13">
    <source>
        <dbReference type="HAMAP-Rule" id="MF_00158"/>
    </source>
</evidence>
<dbReference type="InterPro" id="IPR003721">
    <property type="entry name" value="Pantoate_ligase"/>
</dbReference>
<dbReference type="Pfam" id="PF02569">
    <property type="entry name" value="Pantoate_ligase"/>
    <property type="match status" value="1"/>
</dbReference>
<keyword evidence="9 13" id="KW-0547">Nucleotide-binding</keyword>
<evidence type="ECO:0000256" key="3">
    <source>
        <dbReference type="ARBA" id="ARBA00009256"/>
    </source>
</evidence>
<dbReference type="InterPro" id="IPR014729">
    <property type="entry name" value="Rossmann-like_a/b/a_fold"/>
</dbReference>
<dbReference type="PANTHER" id="PTHR21299">
    <property type="entry name" value="CYTIDYLATE KINASE/PANTOATE-BETA-ALANINE LIGASE"/>
    <property type="match status" value="1"/>
</dbReference>
<feature type="binding site" evidence="13">
    <location>
        <position position="64"/>
    </location>
    <ligand>
        <name>(R)-pantoate</name>
        <dbReference type="ChEBI" id="CHEBI:15980"/>
    </ligand>
</feature>
<feature type="binding site" evidence="13">
    <location>
        <position position="64"/>
    </location>
    <ligand>
        <name>beta-alanine</name>
        <dbReference type="ChEBI" id="CHEBI:57966"/>
    </ligand>
</feature>
<dbReference type="Gene3D" id="3.40.50.620">
    <property type="entry name" value="HUPs"/>
    <property type="match status" value="1"/>
</dbReference>
<comment type="miscellaneous">
    <text evidence="13">The reaction proceeds by a bi uni uni bi ping pong mechanism.</text>
</comment>
<evidence type="ECO:0000256" key="1">
    <source>
        <dbReference type="ARBA" id="ARBA00004496"/>
    </source>
</evidence>
<comment type="similarity">
    <text evidence="3 13">Belongs to the pantothenate synthetase family.</text>
</comment>
<evidence type="ECO:0000256" key="10">
    <source>
        <dbReference type="ARBA" id="ARBA00022840"/>
    </source>
</evidence>
<evidence type="ECO:0000256" key="2">
    <source>
        <dbReference type="ARBA" id="ARBA00004990"/>
    </source>
</evidence>
<feature type="binding site" evidence="13">
    <location>
        <position position="156"/>
    </location>
    <ligand>
        <name>(R)-pantoate</name>
        <dbReference type="ChEBI" id="CHEBI:15980"/>
    </ligand>
</feature>
<feature type="binding site" evidence="13">
    <location>
        <begin position="187"/>
        <end position="190"/>
    </location>
    <ligand>
        <name>ATP</name>
        <dbReference type="ChEBI" id="CHEBI:30616"/>
    </ligand>
</feature>
<evidence type="ECO:0000256" key="4">
    <source>
        <dbReference type="ARBA" id="ARBA00012219"/>
    </source>
</evidence>
<evidence type="ECO:0000256" key="8">
    <source>
        <dbReference type="ARBA" id="ARBA00022655"/>
    </source>
</evidence>
<feature type="binding site" evidence="13">
    <location>
        <begin position="150"/>
        <end position="153"/>
    </location>
    <ligand>
        <name>ATP</name>
        <dbReference type="ChEBI" id="CHEBI:30616"/>
    </ligand>
</feature>
<sequence length="284" mass="30479">MSLPLLLAEIDATREWVRGRQRAGETVGLIPTMGALHEGHLSLAKAARRDCDAVIASVFVNPTQFAPSEDFNRYPRDLNQDAQRLAAVGVDAVFAPAVETMYPPGAATSIDVGPVARLFEGASRPTHFAGVATVVAKLFTIAPADRAYFGQKDYQQTVVVRRMVADLNLPVEVVIGPTVREPDGLAMSSRNAYLSPDERQRAVALSRGLQAAQRLHAAGERRASTLRECVKNVVEAASGVELQYVAVLRDGTMDEPEVIEGPAVIAVAAKVGATRLIDNVRVES</sequence>
<dbReference type="EC" id="6.3.2.1" evidence="4 13"/>
<organism evidence="14 15">
    <name type="scientific">Botrimarina colliarenosi</name>
    <dbReference type="NCBI Taxonomy" id="2528001"/>
    <lineage>
        <taxon>Bacteria</taxon>
        <taxon>Pseudomonadati</taxon>
        <taxon>Planctomycetota</taxon>
        <taxon>Planctomycetia</taxon>
        <taxon>Pirellulales</taxon>
        <taxon>Lacipirellulaceae</taxon>
        <taxon>Botrimarina</taxon>
    </lineage>
</organism>
<dbReference type="RefSeq" id="WP_231934452.1">
    <property type="nucleotide sequence ID" value="NZ_SJPR01000003.1"/>
</dbReference>
<dbReference type="NCBIfam" id="TIGR00018">
    <property type="entry name" value="panC"/>
    <property type="match status" value="1"/>
</dbReference>
<proteinExistence type="inferred from homology"/>
<dbReference type="InterPro" id="IPR004821">
    <property type="entry name" value="Cyt_trans-like"/>
</dbReference>
<dbReference type="GO" id="GO:0015940">
    <property type="term" value="P:pantothenate biosynthetic process"/>
    <property type="evidence" value="ECO:0007669"/>
    <property type="project" value="UniProtKB-UniRule"/>
</dbReference>
<dbReference type="Proteomes" id="UP000317421">
    <property type="component" value="Unassembled WGS sequence"/>
</dbReference>
<evidence type="ECO:0000313" key="15">
    <source>
        <dbReference type="Proteomes" id="UP000317421"/>
    </source>
</evidence>
<dbReference type="Gene3D" id="3.30.1300.10">
    <property type="entry name" value="Pantoate-beta-alanine ligase, C-terminal domain"/>
    <property type="match status" value="1"/>
</dbReference>
<dbReference type="UniPathway" id="UPA00028">
    <property type="reaction ID" value="UER00005"/>
</dbReference>
<keyword evidence="7 13" id="KW-0436">Ligase</keyword>
<feature type="active site" description="Proton donor" evidence="13">
    <location>
        <position position="40"/>
    </location>
</feature>
<dbReference type="GO" id="GO:0004592">
    <property type="term" value="F:pantoate-beta-alanine ligase activity"/>
    <property type="evidence" value="ECO:0007669"/>
    <property type="project" value="UniProtKB-UniRule"/>
</dbReference>
<comment type="function">
    <text evidence="12 13">Catalyzes the condensation of pantoate with beta-alanine in an ATP-dependent reaction via a pantoyl-adenylate intermediate.</text>
</comment>
<dbReference type="InterPro" id="IPR042176">
    <property type="entry name" value="Pantoate_ligase_C"/>
</dbReference>
<evidence type="ECO:0000256" key="5">
    <source>
        <dbReference type="ARBA" id="ARBA00014155"/>
    </source>
</evidence>
<keyword evidence="15" id="KW-1185">Reference proteome</keyword>
<protein>
    <recommendedName>
        <fullName evidence="5 13">Pantothenate synthetase</fullName>
        <shortName evidence="13">PS</shortName>
        <ecNumber evidence="4 13">6.3.2.1</ecNumber>
    </recommendedName>
    <alternativeName>
        <fullName evidence="13">Pantoate--beta-alanine ligase</fullName>
    </alternativeName>
    <alternativeName>
        <fullName evidence="13">Pantoate-activating enzyme</fullName>
    </alternativeName>
</protein>
<dbReference type="AlphaFoldDB" id="A0A5C6ABL9"/>
<dbReference type="GO" id="GO:0005829">
    <property type="term" value="C:cytosol"/>
    <property type="evidence" value="ECO:0007669"/>
    <property type="project" value="TreeGrafter"/>
</dbReference>
<comment type="caution">
    <text evidence="14">The sequence shown here is derived from an EMBL/GenBank/DDBJ whole genome shotgun (WGS) entry which is preliminary data.</text>
</comment>
<dbReference type="GO" id="GO:0005524">
    <property type="term" value="F:ATP binding"/>
    <property type="evidence" value="ECO:0007669"/>
    <property type="project" value="UniProtKB-KW"/>
</dbReference>
<dbReference type="PANTHER" id="PTHR21299:SF1">
    <property type="entry name" value="PANTOATE--BETA-ALANINE LIGASE"/>
    <property type="match status" value="1"/>
</dbReference>
<evidence type="ECO:0000256" key="7">
    <source>
        <dbReference type="ARBA" id="ARBA00022598"/>
    </source>
</evidence>
<evidence type="ECO:0000313" key="14">
    <source>
        <dbReference type="EMBL" id="TWT96698.1"/>
    </source>
</evidence>
<evidence type="ECO:0000256" key="6">
    <source>
        <dbReference type="ARBA" id="ARBA00022490"/>
    </source>
</evidence>
<feature type="binding site" evidence="13">
    <location>
        <begin position="33"/>
        <end position="40"/>
    </location>
    <ligand>
        <name>ATP</name>
        <dbReference type="ChEBI" id="CHEBI:30616"/>
    </ligand>
</feature>
<name>A0A5C6ABL9_9BACT</name>
<dbReference type="CDD" id="cd00560">
    <property type="entry name" value="PanC"/>
    <property type="match status" value="1"/>
</dbReference>
<gene>
    <name evidence="13 14" type="primary">panC</name>
    <name evidence="14" type="ORF">Pla108_24720</name>
</gene>
<dbReference type="FunFam" id="3.30.1300.10:FF:000001">
    <property type="entry name" value="Pantothenate synthetase"/>
    <property type="match status" value="1"/>
</dbReference>
<feature type="binding site" evidence="13">
    <location>
        <position position="179"/>
    </location>
    <ligand>
        <name>ATP</name>
        <dbReference type="ChEBI" id="CHEBI:30616"/>
    </ligand>
</feature>
<evidence type="ECO:0000256" key="11">
    <source>
        <dbReference type="ARBA" id="ARBA00048258"/>
    </source>
</evidence>
<comment type="subunit">
    <text evidence="13">Homodimer.</text>
</comment>
<dbReference type="NCBIfam" id="TIGR00125">
    <property type="entry name" value="cyt_tran_rel"/>
    <property type="match status" value="1"/>
</dbReference>
<dbReference type="FunFam" id="3.40.50.620:FF:000114">
    <property type="entry name" value="Pantothenate synthetase"/>
    <property type="match status" value="1"/>
</dbReference>
<evidence type="ECO:0000256" key="12">
    <source>
        <dbReference type="ARBA" id="ARBA00055042"/>
    </source>
</evidence>
<evidence type="ECO:0000256" key="9">
    <source>
        <dbReference type="ARBA" id="ARBA00022741"/>
    </source>
</evidence>
<accession>A0A5C6ABL9</accession>
<keyword evidence="10 13" id="KW-0067">ATP-binding</keyword>
<keyword evidence="6 13" id="KW-0963">Cytoplasm</keyword>
<reference evidence="14 15" key="1">
    <citation type="submission" date="2019-02" db="EMBL/GenBank/DDBJ databases">
        <title>Deep-cultivation of Planctomycetes and their phenomic and genomic characterization uncovers novel biology.</title>
        <authorList>
            <person name="Wiegand S."/>
            <person name="Jogler M."/>
            <person name="Boedeker C."/>
            <person name="Pinto D."/>
            <person name="Vollmers J."/>
            <person name="Rivas-Marin E."/>
            <person name="Kohn T."/>
            <person name="Peeters S.H."/>
            <person name="Heuer A."/>
            <person name="Rast P."/>
            <person name="Oberbeckmann S."/>
            <person name="Bunk B."/>
            <person name="Jeske O."/>
            <person name="Meyerdierks A."/>
            <person name="Storesund J.E."/>
            <person name="Kallscheuer N."/>
            <person name="Luecker S."/>
            <person name="Lage O.M."/>
            <person name="Pohl T."/>
            <person name="Merkel B.J."/>
            <person name="Hornburger P."/>
            <person name="Mueller R.-W."/>
            <person name="Bruemmer F."/>
            <person name="Labrenz M."/>
            <person name="Spormann A.M."/>
            <person name="Op Den Camp H."/>
            <person name="Overmann J."/>
            <person name="Amann R."/>
            <person name="Jetten M.S.M."/>
            <person name="Mascher T."/>
            <person name="Medema M.H."/>
            <person name="Devos D.P."/>
            <person name="Kaster A.-K."/>
            <person name="Ovreas L."/>
            <person name="Rohde M."/>
            <person name="Galperin M.Y."/>
            <person name="Jogler C."/>
        </authorList>
    </citation>
    <scope>NUCLEOTIDE SEQUENCE [LARGE SCALE GENOMIC DNA]</scope>
    <source>
        <strain evidence="14 15">Pla108</strain>
    </source>
</reference>
<dbReference type="EMBL" id="SJPR01000003">
    <property type="protein sequence ID" value="TWT96698.1"/>
    <property type="molecule type" value="Genomic_DNA"/>
</dbReference>
<comment type="subcellular location">
    <subcellularLocation>
        <location evidence="1 13">Cytoplasm</location>
    </subcellularLocation>
</comment>
<dbReference type="SUPFAM" id="SSF52374">
    <property type="entry name" value="Nucleotidylyl transferase"/>
    <property type="match status" value="1"/>
</dbReference>
<dbReference type="HAMAP" id="MF_00158">
    <property type="entry name" value="PanC"/>
    <property type="match status" value="1"/>
</dbReference>
<comment type="pathway">
    <text evidence="2 13">Cofactor biosynthesis; (R)-pantothenate biosynthesis; (R)-pantothenate from (R)-pantoate and beta-alanine: step 1/1.</text>
</comment>
<comment type="catalytic activity">
    <reaction evidence="11 13">
        <text>(R)-pantoate + beta-alanine + ATP = (R)-pantothenate + AMP + diphosphate + H(+)</text>
        <dbReference type="Rhea" id="RHEA:10912"/>
        <dbReference type="ChEBI" id="CHEBI:15378"/>
        <dbReference type="ChEBI" id="CHEBI:15980"/>
        <dbReference type="ChEBI" id="CHEBI:29032"/>
        <dbReference type="ChEBI" id="CHEBI:30616"/>
        <dbReference type="ChEBI" id="CHEBI:33019"/>
        <dbReference type="ChEBI" id="CHEBI:57966"/>
        <dbReference type="ChEBI" id="CHEBI:456215"/>
        <dbReference type="EC" id="6.3.2.1"/>
    </reaction>
</comment>